<name>A0A2P2QXC7_RHIMU</name>
<sequence>MTKDIHIIKTTQKWNST</sequence>
<organism evidence="1">
    <name type="scientific">Rhizophora mucronata</name>
    <name type="common">Asiatic mangrove</name>
    <dbReference type="NCBI Taxonomy" id="61149"/>
    <lineage>
        <taxon>Eukaryota</taxon>
        <taxon>Viridiplantae</taxon>
        <taxon>Streptophyta</taxon>
        <taxon>Embryophyta</taxon>
        <taxon>Tracheophyta</taxon>
        <taxon>Spermatophyta</taxon>
        <taxon>Magnoliopsida</taxon>
        <taxon>eudicotyledons</taxon>
        <taxon>Gunneridae</taxon>
        <taxon>Pentapetalae</taxon>
        <taxon>rosids</taxon>
        <taxon>fabids</taxon>
        <taxon>Malpighiales</taxon>
        <taxon>Rhizophoraceae</taxon>
        <taxon>Rhizophora</taxon>
    </lineage>
</organism>
<dbReference type="EMBL" id="GGEC01091060">
    <property type="protein sequence ID" value="MBX71544.1"/>
    <property type="molecule type" value="Transcribed_RNA"/>
</dbReference>
<proteinExistence type="predicted"/>
<reference evidence="1" key="1">
    <citation type="submission" date="2018-02" db="EMBL/GenBank/DDBJ databases">
        <title>Rhizophora mucronata_Transcriptome.</title>
        <authorList>
            <person name="Meera S.P."/>
            <person name="Sreeshan A."/>
            <person name="Augustine A."/>
        </authorList>
    </citation>
    <scope>NUCLEOTIDE SEQUENCE</scope>
    <source>
        <tissue evidence="1">Leaf</tissue>
    </source>
</reference>
<dbReference type="AlphaFoldDB" id="A0A2P2QXC7"/>
<protein>
    <submittedName>
        <fullName evidence="1">Uncharacterized protein</fullName>
    </submittedName>
</protein>
<evidence type="ECO:0000313" key="1">
    <source>
        <dbReference type="EMBL" id="MBX71544.1"/>
    </source>
</evidence>
<accession>A0A2P2QXC7</accession>